<dbReference type="EMBL" id="JAUSUV010000016">
    <property type="protein sequence ID" value="MDQ0418692.1"/>
    <property type="molecule type" value="Genomic_DNA"/>
</dbReference>
<name>A0AAJ1WRN0_9BACL</name>
<comment type="caution">
    <text evidence="1">The sequence shown here is derived from an EMBL/GenBank/DDBJ whole genome shotgun (WGS) entry which is preliminary data.</text>
</comment>
<gene>
    <name evidence="1" type="ORF">J2Z48_002895</name>
</gene>
<proteinExistence type="predicted"/>
<reference evidence="1 2" key="1">
    <citation type="submission" date="2023-07" db="EMBL/GenBank/DDBJ databases">
        <title>Genomic Encyclopedia of Type Strains, Phase IV (KMG-IV): sequencing the most valuable type-strain genomes for metagenomic binning, comparative biology and taxonomic classification.</title>
        <authorList>
            <person name="Goeker M."/>
        </authorList>
    </citation>
    <scope>NUCLEOTIDE SEQUENCE [LARGE SCALE GENOMIC DNA]</scope>
    <source>
        <strain evidence="1 2">DSM 46876</strain>
    </source>
</reference>
<dbReference type="AlphaFoldDB" id="A0AAJ1WRN0"/>
<dbReference type="Proteomes" id="UP001238450">
    <property type="component" value="Unassembled WGS sequence"/>
</dbReference>
<protein>
    <submittedName>
        <fullName evidence="1">Uncharacterized protein</fullName>
    </submittedName>
</protein>
<dbReference type="RefSeq" id="WP_307254593.1">
    <property type="nucleotide sequence ID" value="NZ_JAUSUV010000016.1"/>
</dbReference>
<organism evidence="1 2">
    <name type="scientific">Croceifilum oryzae</name>
    <dbReference type="NCBI Taxonomy" id="1553429"/>
    <lineage>
        <taxon>Bacteria</taxon>
        <taxon>Bacillati</taxon>
        <taxon>Bacillota</taxon>
        <taxon>Bacilli</taxon>
        <taxon>Bacillales</taxon>
        <taxon>Thermoactinomycetaceae</taxon>
        <taxon>Croceifilum</taxon>
    </lineage>
</organism>
<accession>A0AAJ1WRN0</accession>
<evidence type="ECO:0000313" key="2">
    <source>
        <dbReference type="Proteomes" id="UP001238450"/>
    </source>
</evidence>
<sequence length="60" mass="6714">MMGHWTIEGRRICSIPAQIPIQQGSRTLRFAIRSLGQVQNSQSTLKHVAPKSALHYGSLR</sequence>
<evidence type="ECO:0000313" key="1">
    <source>
        <dbReference type="EMBL" id="MDQ0418692.1"/>
    </source>
</evidence>
<keyword evidence="2" id="KW-1185">Reference proteome</keyword>